<dbReference type="PROSITE" id="PS50901">
    <property type="entry name" value="FTSK"/>
    <property type="match status" value="1"/>
</dbReference>
<keyword evidence="5" id="KW-1185">Reference proteome</keyword>
<reference evidence="4 5" key="1">
    <citation type="submission" date="2019-09" db="EMBL/GenBank/DDBJ databases">
        <authorList>
            <person name="Liu P."/>
        </authorList>
    </citation>
    <scope>NUCLEOTIDE SEQUENCE [LARGE SCALE GENOMIC DNA]</scope>
    <source>
        <strain evidence="4 5">TRM68085</strain>
    </source>
</reference>
<comment type="caution">
    <text evidence="4">The sequence shown here is derived from an EMBL/GenBank/DDBJ whole genome shotgun (WGS) entry which is preliminary data.</text>
</comment>
<dbReference type="InterPro" id="IPR027417">
    <property type="entry name" value="P-loop_NTPase"/>
</dbReference>
<dbReference type="Pfam" id="PF01580">
    <property type="entry name" value="FtsK_SpoIIIE"/>
    <property type="match status" value="1"/>
</dbReference>
<keyword evidence="2" id="KW-0812">Transmembrane</keyword>
<organism evidence="4 5">
    <name type="scientific">Streptomyces arboris</name>
    <dbReference type="NCBI Taxonomy" id="2600619"/>
    <lineage>
        <taxon>Bacteria</taxon>
        <taxon>Bacillati</taxon>
        <taxon>Actinomycetota</taxon>
        <taxon>Actinomycetes</taxon>
        <taxon>Kitasatosporales</taxon>
        <taxon>Streptomycetaceae</taxon>
        <taxon>Streptomyces</taxon>
    </lineage>
</organism>
<name>A0A5N5EBE3_9ACTN</name>
<keyword evidence="2" id="KW-0472">Membrane</keyword>
<sequence>MERSEVTKTTKTETTEDLYGQLAGGIGVLAVAAGALAALKNALGIPWWATGLVAAGALVLLGYLAWWARTRLRRLLSRKEQPVPAAGKAAAATEDVGEGEEGTEALPAVHKTLTTVLGRAGAIGREEVILDDEVTTQQIDVGTVYEFLLPASRTAEDVGKNLGSIASMLGVTRLHLKLETSRKSERKVRLLVLKEPPFSEPFPPPTRQEIIDFAGVPLGHDVTGKLVGVPTFDKASLLIGGMTQMGKTTLVNGLITCLLIAYGEFDLYLLDGKLCGLTQFQPVAVRYEASDDPAVLESMLDQLIVRVDKRYTEMQEAKRNRQPAPVFKPVFFIIDEAADFYVDDGSKESQEVVRRNEDKSRKLVSKSLESGICTIMLTQRPANDAIPVKVRDQFLYRMCLYVAAKGTAKVALGDSYFETVAPIHPALLDASIKGQAVLFATGVSTLIRGFNFPDKFMWDVVDEFAANREQALPETPLKQAISLLRDKGVDFMLTADLAPALGITESDPAEAGKKLKDLLGVPSAGRSAKGRGYRLADLMKAATAEE</sequence>
<evidence type="ECO:0000313" key="5">
    <source>
        <dbReference type="Proteomes" id="UP000326907"/>
    </source>
</evidence>
<protein>
    <recommendedName>
        <fullName evidence="3">FtsK domain-containing protein</fullName>
    </recommendedName>
</protein>
<dbReference type="GO" id="GO:0005524">
    <property type="term" value="F:ATP binding"/>
    <property type="evidence" value="ECO:0007669"/>
    <property type="project" value="UniProtKB-UniRule"/>
</dbReference>
<dbReference type="EMBL" id="VYUA01000077">
    <property type="protein sequence ID" value="KAB2587725.1"/>
    <property type="molecule type" value="Genomic_DNA"/>
</dbReference>
<feature type="transmembrane region" description="Helical" evidence="2">
    <location>
        <begin position="18"/>
        <end position="39"/>
    </location>
</feature>
<accession>A0A5N5EBE3</accession>
<evidence type="ECO:0000256" key="1">
    <source>
        <dbReference type="PROSITE-ProRule" id="PRU00289"/>
    </source>
</evidence>
<dbReference type="GO" id="GO:0003677">
    <property type="term" value="F:DNA binding"/>
    <property type="evidence" value="ECO:0007669"/>
    <property type="project" value="InterPro"/>
</dbReference>
<feature type="transmembrane region" description="Helical" evidence="2">
    <location>
        <begin position="45"/>
        <end position="68"/>
    </location>
</feature>
<dbReference type="AlphaFoldDB" id="A0A5N5EBE3"/>
<feature type="binding site" evidence="1">
    <location>
        <begin position="241"/>
        <end position="248"/>
    </location>
    <ligand>
        <name>ATP</name>
        <dbReference type="ChEBI" id="CHEBI:30616"/>
    </ligand>
</feature>
<feature type="domain" description="FtsK" evidence="3">
    <location>
        <begin position="215"/>
        <end position="409"/>
    </location>
</feature>
<keyword evidence="2" id="KW-1133">Transmembrane helix</keyword>
<keyword evidence="1" id="KW-0067">ATP-binding</keyword>
<evidence type="ECO:0000313" key="4">
    <source>
        <dbReference type="EMBL" id="KAB2587725.1"/>
    </source>
</evidence>
<gene>
    <name evidence="4" type="ORF">F5983_36420</name>
</gene>
<dbReference type="Proteomes" id="UP000326907">
    <property type="component" value="Unassembled WGS sequence"/>
</dbReference>
<proteinExistence type="predicted"/>
<evidence type="ECO:0000259" key="3">
    <source>
        <dbReference type="PROSITE" id="PS50901"/>
    </source>
</evidence>
<dbReference type="SUPFAM" id="SSF52540">
    <property type="entry name" value="P-loop containing nucleoside triphosphate hydrolases"/>
    <property type="match status" value="1"/>
</dbReference>
<dbReference type="Gene3D" id="3.40.50.300">
    <property type="entry name" value="P-loop containing nucleotide triphosphate hydrolases"/>
    <property type="match status" value="1"/>
</dbReference>
<keyword evidence="1" id="KW-0547">Nucleotide-binding</keyword>
<evidence type="ECO:0000256" key="2">
    <source>
        <dbReference type="SAM" id="Phobius"/>
    </source>
</evidence>
<dbReference type="InterPro" id="IPR002543">
    <property type="entry name" value="FtsK_dom"/>
</dbReference>